<dbReference type="InterPro" id="IPR003347">
    <property type="entry name" value="JmjC_dom"/>
</dbReference>
<name>A0A9P8VJW4_9PEZI</name>
<feature type="compositionally biased region" description="Polar residues" evidence="9">
    <location>
        <begin position="392"/>
        <end position="406"/>
    </location>
</feature>
<feature type="compositionally biased region" description="Polar residues" evidence="9">
    <location>
        <begin position="274"/>
        <end position="292"/>
    </location>
</feature>
<evidence type="ECO:0000256" key="6">
    <source>
        <dbReference type="ARBA" id="ARBA00023004"/>
    </source>
</evidence>
<keyword evidence="15" id="KW-1185">Reference proteome</keyword>
<dbReference type="Pfam" id="PF01388">
    <property type="entry name" value="ARID"/>
    <property type="match status" value="1"/>
</dbReference>
<feature type="domain" description="JmjN" evidence="12">
    <location>
        <begin position="94"/>
        <end position="135"/>
    </location>
</feature>
<feature type="compositionally biased region" description="Basic and acidic residues" evidence="9">
    <location>
        <begin position="408"/>
        <end position="421"/>
    </location>
</feature>
<evidence type="ECO:0000259" key="11">
    <source>
        <dbReference type="PROSITE" id="PS51011"/>
    </source>
</evidence>
<keyword evidence="6" id="KW-0408">Iron</keyword>
<evidence type="ECO:0000313" key="15">
    <source>
        <dbReference type="Proteomes" id="UP000770015"/>
    </source>
</evidence>
<keyword evidence="2" id="KW-0479">Metal-binding</keyword>
<feature type="domain" description="ARID" evidence="11">
    <location>
        <begin position="159"/>
        <end position="253"/>
    </location>
</feature>
<feature type="region of interest" description="Disordered" evidence="9">
    <location>
        <begin position="1708"/>
        <end position="1741"/>
    </location>
</feature>
<dbReference type="InterPro" id="IPR013637">
    <property type="entry name" value="Lys_sp_deMease-like_dom"/>
</dbReference>
<dbReference type="PANTHER" id="PTHR10694:SF33">
    <property type="entry name" value="LYSINE-SPECIFIC DEMETHYLASE 5"/>
    <property type="match status" value="1"/>
</dbReference>
<evidence type="ECO:0000256" key="4">
    <source>
        <dbReference type="ARBA" id="ARBA00022771"/>
    </source>
</evidence>
<evidence type="ECO:0000256" key="2">
    <source>
        <dbReference type="ARBA" id="ARBA00022723"/>
    </source>
</evidence>
<dbReference type="OrthoDB" id="1678912at2759"/>
<gene>
    <name evidence="14" type="ORF">F5X68DRAFT_58848</name>
</gene>
<reference evidence="14" key="1">
    <citation type="journal article" date="2021" name="Nat. Commun.">
        <title>Genetic determinants of endophytism in the Arabidopsis root mycobiome.</title>
        <authorList>
            <person name="Mesny F."/>
            <person name="Miyauchi S."/>
            <person name="Thiergart T."/>
            <person name="Pickel B."/>
            <person name="Atanasova L."/>
            <person name="Karlsson M."/>
            <person name="Huettel B."/>
            <person name="Barry K.W."/>
            <person name="Haridas S."/>
            <person name="Chen C."/>
            <person name="Bauer D."/>
            <person name="Andreopoulos W."/>
            <person name="Pangilinan J."/>
            <person name="LaButti K."/>
            <person name="Riley R."/>
            <person name="Lipzen A."/>
            <person name="Clum A."/>
            <person name="Drula E."/>
            <person name="Henrissat B."/>
            <person name="Kohler A."/>
            <person name="Grigoriev I.V."/>
            <person name="Martin F.M."/>
            <person name="Hacquard S."/>
        </authorList>
    </citation>
    <scope>NUCLEOTIDE SEQUENCE</scope>
    <source>
        <strain evidence="14">MPI-SDFR-AT-0117</strain>
    </source>
</reference>
<keyword evidence="5" id="KW-0862">Zinc</keyword>
<dbReference type="GO" id="GO:0008270">
    <property type="term" value="F:zinc ion binding"/>
    <property type="evidence" value="ECO:0007669"/>
    <property type="project" value="UniProtKB-KW"/>
</dbReference>
<feature type="domain" description="JmjC" evidence="13">
    <location>
        <begin position="606"/>
        <end position="772"/>
    </location>
</feature>
<feature type="region of interest" description="Disordered" evidence="9">
    <location>
        <begin position="1553"/>
        <end position="1624"/>
    </location>
</feature>
<dbReference type="PANTHER" id="PTHR10694">
    <property type="entry name" value="LYSINE-SPECIFIC DEMETHYLASE"/>
    <property type="match status" value="1"/>
</dbReference>
<dbReference type="Gene3D" id="1.10.150.60">
    <property type="entry name" value="ARID DNA-binding domain"/>
    <property type="match status" value="1"/>
</dbReference>
<dbReference type="Pfam" id="PF00628">
    <property type="entry name" value="PHD"/>
    <property type="match status" value="2"/>
</dbReference>
<dbReference type="InterPro" id="IPR001965">
    <property type="entry name" value="Znf_PHD"/>
</dbReference>
<dbReference type="Proteomes" id="UP000770015">
    <property type="component" value="Unassembled WGS sequence"/>
</dbReference>
<organism evidence="14 15">
    <name type="scientific">Plectosphaerella plurivora</name>
    <dbReference type="NCBI Taxonomy" id="936078"/>
    <lineage>
        <taxon>Eukaryota</taxon>
        <taxon>Fungi</taxon>
        <taxon>Dikarya</taxon>
        <taxon>Ascomycota</taxon>
        <taxon>Pezizomycotina</taxon>
        <taxon>Sordariomycetes</taxon>
        <taxon>Hypocreomycetidae</taxon>
        <taxon>Glomerellales</taxon>
        <taxon>Plectosphaerellaceae</taxon>
        <taxon>Plectosphaerella</taxon>
    </lineage>
</organism>
<evidence type="ECO:0000259" key="13">
    <source>
        <dbReference type="PROSITE" id="PS51184"/>
    </source>
</evidence>
<evidence type="ECO:0000256" key="7">
    <source>
        <dbReference type="ARBA" id="ARBA00023242"/>
    </source>
</evidence>
<keyword evidence="3" id="KW-0677">Repeat</keyword>
<dbReference type="InterPro" id="IPR036431">
    <property type="entry name" value="ARID_dom_sf"/>
</dbReference>
<dbReference type="Pfam" id="PF08429">
    <property type="entry name" value="PLU-1"/>
    <property type="match status" value="1"/>
</dbReference>
<dbReference type="SUPFAM" id="SSF46774">
    <property type="entry name" value="ARID-like"/>
    <property type="match status" value="1"/>
</dbReference>
<dbReference type="Gene3D" id="2.60.120.650">
    <property type="entry name" value="Cupin"/>
    <property type="match status" value="1"/>
</dbReference>
<dbReference type="PROSITE" id="PS51183">
    <property type="entry name" value="JMJN"/>
    <property type="match status" value="1"/>
</dbReference>
<evidence type="ECO:0000256" key="9">
    <source>
        <dbReference type="SAM" id="MobiDB-lite"/>
    </source>
</evidence>
<dbReference type="InterPro" id="IPR019787">
    <property type="entry name" value="Znf_PHD-finger"/>
</dbReference>
<dbReference type="FunFam" id="1.10.150.60:FF:000010">
    <property type="entry name" value="PHD transcription factor (Rum1)"/>
    <property type="match status" value="1"/>
</dbReference>
<evidence type="ECO:0000259" key="10">
    <source>
        <dbReference type="PROSITE" id="PS50016"/>
    </source>
</evidence>
<dbReference type="GO" id="GO:0003677">
    <property type="term" value="F:DNA binding"/>
    <property type="evidence" value="ECO:0007669"/>
    <property type="project" value="InterPro"/>
</dbReference>
<dbReference type="SMART" id="SM01014">
    <property type="entry name" value="ARID"/>
    <property type="match status" value="1"/>
</dbReference>
<dbReference type="CDD" id="cd15518">
    <property type="entry name" value="PHD_Ecm5p_Lid2p_like"/>
    <property type="match status" value="1"/>
</dbReference>
<dbReference type="CDD" id="cd16100">
    <property type="entry name" value="ARID"/>
    <property type="match status" value="1"/>
</dbReference>
<dbReference type="SMART" id="SM00249">
    <property type="entry name" value="PHD"/>
    <property type="match status" value="2"/>
</dbReference>
<dbReference type="GO" id="GO:0000785">
    <property type="term" value="C:chromatin"/>
    <property type="evidence" value="ECO:0007669"/>
    <property type="project" value="TreeGrafter"/>
</dbReference>
<dbReference type="InterPro" id="IPR013083">
    <property type="entry name" value="Znf_RING/FYVE/PHD"/>
</dbReference>
<evidence type="ECO:0000256" key="3">
    <source>
        <dbReference type="ARBA" id="ARBA00022737"/>
    </source>
</evidence>
<dbReference type="InterPro" id="IPR001606">
    <property type="entry name" value="ARID_dom"/>
</dbReference>
<protein>
    <submittedName>
        <fullName evidence="14">Histone demethylase JARID1A</fullName>
    </submittedName>
</protein>
<feature type="region of interest" description="Disordered" evidence="9">
    <location>
        <begin position="998"/>
        <end position="1022"/>
    </location>
</feature>
<dbReference type="Pfam" id="PF02373">
    <property type="entry name" value="JmjC"/>
    <property type="match status" value="1"/>
</dbReference>
<feature type="domain" description="PHD-type" evidence="10">
    <location>
        <begin position="1327"/>
        <end position="1376"/>
    </location>
</feature>
<dbReference type="InterPro" id="IPR019786">
    <property type="entry name" value="Zinc_finger_PHD-type_CS"/>
</dbReference>
<dbReference type="PROSITE" id="PS01359">
    <property type="entry name" value="ZF_PHD_1"/>
    <property type="match status" value="2"/>
</dbReference>
<dbReference type="SMART" id="SM00558">
    <property type="entry name" value="JmjC"/>
    <property type="match status" value="1"/>
</dbReference>
<comment type="subcellular location">
    <subcellularLocation>
        <location evidence="1">Nucleus</location>
    </subcellularLocation>
</comment>
<dbReference type="GO" id="GO:0005634">
    <property type="term" value="C:nucleus"/>
    <property type="evidence" value="ECO:0007669"/>
    <property type="project" value="UniProtKB-SubCell"/>
</dbReference>
<evidence type="ECO:0000256" key="8">
    <source>
        <dbReference type="PROSITE-ProRule" id="PRU00146"/>
    </source>
</evidence>
<feature type="domain" description="PHD-type" evidence="10">
    <location>
        <begin position="464"/>
        <end position="514"/>
    </location>
</feature>
<dbReference type="SMART" id="SM00545">
    <property type="entry name" value="JmjN"/>
    <property type="match status" value="1"/>
</dbReference>
<dbReference type="InterPro" id="IPR011011">
    <property type="entry name" value="Znf_FYVE_PHD"/>
</dbReference>
<keyword evidence="7" id="KW-0539">Nucleus</keyword>
<accession>A0A9P8VJW4</accession>
<dbReference type="InterPro" id="IPR004198">
    <property type="entry name" value="Znf_C5HC2"/>
</dbReference>
<dbReference type="FunFam" id="2.60.120.650:FF:000014">
    <property type="entry name" value="PHD transcription factor (Rum1)"/>
    <property type="match status" value="1"/>
</dbReference>
<dbReference type="Gene3D" id="3.30.40.10">
    <property type="entry name" value="Zinc/RING finger domain, C3HC4 (zinc finger)"/>
    <property type="match status" value="2"/>
</dbReference>
<sequence>MAPVSIIGGATVSGGPASATNSSRASPAVGSASNPKSKAAPLNSNGYHPPNSQTPLSSMSSLPLQLSSVERRGQPTAAKEPVVKKSRPHGLEEAPTYWPTEEEWKDPFEYIKKITPEAQEFGLCKIIPPDSWNPEFAIDTEKFHFRTRKQELNSVEGSSRANMSYLDALAKFHKQQGNNNLHRMPYVDKKPLDLYRLKKAVEARGGFDKVCKLKKWAEIGRDLGYSGKIMSSLSTSLKNSYQKWLCPYEEYLRLAKPGVHQQLEAENGGPYTPSPSATPLKQSNVDTPTSRADTPARQASDALQATLIGTKREPDTDTSMVDAPPAPTPPPVSSGFKAINSGGFTAVNSGFTSVNRPAHANADATSTPSRAFGSPFSSSSAKNTPEYRPTGLAQSSSLKRQMSSDSLDIVKKETPPAKEDASDSNSRRSKRLKKDLVPTVAGSHMSMFRPCVPRVPRDEASTPGDKCETCGKAEEVGPLLVCESCDNAYHNSCLDPPSKHKPDTEWNCPRCLVGDGQYGFEEGGIYSLRQFQQKAADFKQGYFERKMPFDPVLNCHRPVTEEDVELEFWRLVADIEETVEVEYGADIHCTTHGSGFPTAEKHPNDPYSTDPWNLNILPLHPDSLFRHIKTDISGMTVPWVYVGMIFSTFCWHNEDHYAYSANYQHFGATKTWYGIPGADAEKFEAAMKEAVPELFETQPDLLFQLVTLLPPEQLKKAGVRVCALDQRAGQFVITFPQAYHAGFNHGFNFNEAVNFAPSDWEPFGLSGVDRLRDFRRQPCFSHDELLWTAAEGTTNSNLTISTAKWLAPAIDRIQTRELKTRADFVAKHAESQEHTCGLAGATAESNCPLAFETQDVDVPEEEYQCFYCKAFAYFSRFKCHKSGKVLCLLHAGQHACCELSEQQRYFGTQHTLYYRKDEESINTAYAKVLEKARVPEAWEEKYESMLDEEATPSLKTLRALLHEGERIPYDLPSLPLLREFVERCNDWVDEATNYTVRKQQNRRKSEKGLQRKSSVPDSKERDTRDVSNIFRLLKEAEQIGFETPEIGQLRERADAIEVFQRNAAQALERHYNAPEAIEELLEEGRSFNVDIPEVDRLARVLDQTLWNIKARENRGILLSLEFVEELINEGKRLDIPPYNDHLTHYIEQMNAGEAWGNKVRELIKFDPINYAQLEALSAQVAANCLPVSARTVETVDYILRRQREAHRQVLEIAERSRNPDITKRPKYTEVADIMRKLDELNFKPSGTIDLEREQKRHEDWMREGKKLFGKTNAPLHILKSHMEYVLERNIECFDIIKDKPRTPAEPASREASPEDKTYTWDDPKFREVFCICRRTEAGMMIECELCHEWYHGKCLKIARGKVKDEDKYTCPICDWRLKIPRDAARPKLEDLIIWADRIPSLPFQPEEEEVLTKIINNAQEFRTHIQGICQPLVSTESEADTQRFYLRKIEGAEILLAYETNFFRQELHKWCPVAPKPPPVLEVSKSTRKPRPTKLQKLLAQYGVDEIEELPEKEQTKAWSLKRKQQNAEAMAAAIVNNVASSATAAAIPPYSEMHPMFGQQSHHSSATPPGSAGGPGHMDRGGDRRQSSTLQDSPMAIDNAPSLHHGLFMPNGSSGPQLVNSDMSSVSLEERLLSGQGDGLNLRDPQERSKALEILQRTEIGRKRAEEIFGPGVWHDVPGMRRPSSGAAHGPHDERVVDRMFDDLTHSSEDKSREAFDSFVPTAESLESERNGMDALLDGE</sequence>
<dbReference type="GO" id="GO:0034647">
    <property type="term" value="F:histone H3K4me/H3K4me2/H3K4me3 demethylase activity"/>
    <property type="evidence" value="ECO:0007669"/>
    <property type="project" value="TreeGrafter"/>
</dbReference>
<evidence type="ECO:0000256" key="5">
    <source>
        <dbReference type="ARBA" id="ARBA00022833"/>
    </source>
</evidence>
<dbReference type="SMART" id="SM00501">
    <property type="entry name" value="BRIGHT"/>
    <property type="match status" value="1"/>
</dbReference>
<dbReference type="PROSITE" id="PS51011">
    <property type="entry name" value="ARID"/>
    <property type="match status" value="1"/>
</dbReference>
<evidence type="ECO:0000313" key="14">
    <source>
        <dbReference type="EMBL" id="KAH6692501.1"/>
    </source>
</evidence>
<dbReference type="EMBL" id="JAGSXJ010000004">
    <property type="protein sequence ID" value="KAH6692501.1"/>
    <property type="molecule type" value="Genomic_DNA"/>
</dbReference>
<feature type="compositionally biased region" description="Polar residues" evidence="9">
    <location>
        <begin position="1612"/>
        <end position="1624"/>
    </location>
</feature>
<dbReference type="PROSITE" id="PS51184">
    <property type="entry name" value="JMJC"/>
    <property type="match status" value="1"/>
</dbReference>
<feature type="compositionally biased region" description="Basic and acidic residues" evidence="9">
    <location>
        <begin position="1708"/>
        <end position="1717"/>
    </location>
</feature>
<dbReference type="InterPro" id="IPR003349">
    <property type="entry name" value="JmjN"/>
</dbReference>
<feature type="region of interest" description="Disordered" evidence="9">
    <location>
        <begin position="263"/>
        <end position="337"/>
    </location>
</feature>
<dbReference type="GO" id="GO:0006355">
    <property type="term" value="P:regulation of DNA-templated transcription"/>
    <property type="evidence" value="ECO:0007669"/>
    <property type="project" value="TreeGrafter"/>
</dbReference>
<proteinExistence type="predicted"/>
<comment type="caution">
    <text evidence="14">The sequence shown here is derived from an EMBL/GenBank/DDBJ whole genome shotgun (WGS) entry which is preliminary data.</text>
</comment>
<dbReference type="Pfam" id="PF02928">
    <property type="entry name" value="zf-C5HC2"/>
    <property type="match status" value="1"/>
</dbReference>
<dbReference type="SUPFAM" id="SSF51197">
    <property type="entry name" value="Clavaminate synthase-like"/>
    <property type="match status" value="1"/>
</dbReference>
<feature type="compositionally biased region" description="Low complexity" evidence="9">
    <location>
        <begin position="53"/>
        <end position="68"/>
    </location>
</feature>
<dbReference type="PROSITE" id="PS50016">
    <property type="entry name" value="ZF_PHD_2"/>
    <property type="match status" value="2"/>
</dbReference>
<dbReference type="FunFam" id="3.30.40.10:FF:000322">
    <property type="entry name" value="PHD transcription factor (Rum1)"/>
    <property type="match status" value="1"/>
</dbReference>
<feature type="compositionally biased region" description="Polar residues" evidence="9">
    <location>
        <begin position="18"/>
        <end position="46"/>
    </location>
</feature>
<keyword evidence="4 8" id="KW-0863">Zinc-finger</keyword>
<evidence type="ECO:0000259" key="12">
    <source>
        <dbReference type="PROSITE" id="PS51183"/>
    </source>
</evidence>
<feature type="compositionally biased region" description="Basic and acidic residues" evidence="9">
    <location>
        <begin position="1578"/>
        <end position="1587"/>
    </location>
</feature>
<feature type="region of interest" description="Disordered" evidence="9">
    <location>
        <begin position="358"/>
        <end position="436"/>
    </location>
</feature>
<dbReference type="Pfam" id="PF02375">
    <property type="entry name" value="JmjN"/>
    <property type="match status" value="1"/>
</dbReference>
<evidence type="ECO:0000256" key="1">
    <source>
        <dbReference type="ARBA" id="ARBA00004123"/>
    </source>
</evidence>
<feature type="compositionally biased region" description="Low complexity" evidence="9">
    <location>
        <begin position="368"/>
        <end position="381"/>
    </location>
</feature>
<feature type="region of interest" description="Disordered" evidence="9">
    <location>
        <begin position="1"/>
        <end position="94"/>
    </location>
</feature>
<dbReference type="SUPFAM" id="SSF57903">
    <property type="entry name" value="FYVE/PHD zinc finger"/>
    <property type="match status" value="2"/>
</dbReference>